<accession>A0ABR3DLX1</accession>
<organism evidence="1 2">
    <name type="scientific">Neurospora intermedia</name>
    <dbReference type="NCBI Taxonomy" id="5142"/>
    <lineage>
        <taxon>Eukaryota</taxon>
        <taxon>Fungi</taxon>
        <taxon>Dikarya</taxon>
        <taxon>Ascomycota</taxon>
        <taxon>Pezizomycotina</taxon>
        <taxon>Sordariomycetes</taxon>
        <taxon>Sordariomycetidae</taxon>
        <taxon>Sordariales</taxon>
        <taxon>Sordariaceae</taxon>
        <taxon>Neurospora</taxon>
    </lineage>
</organism>
<evidence type="ECO:0000313" key="1">
    <source>
        <dbReference type="EMBL" id="KAL0473666.1"/>
    </source>
</evidence>
<proteinExistence type="predicted"/>
<dbReference type="EMBL" id="JAVLET010000002">
    <property type="protein sequence ID" value="KAL0473666.1"/>
    <property type="molecule type" value="Genomic_DNA"/>
</dbReference>
<reference evidence="1 2" key="1">
    <citation type="submission" date="2023-09" db="EMBL/GenBank/DDBJ databases">
        <title>Multi-omics analysis of a traditional fermented food reveals byproduct-associated fungal strains for waste-to-food upcycling.</title>
        <authorList>
            <consortium name="Lawrence Berkeley National Laboratory"/>
            <person name="Rekdal V.M."/>
            <person name="Villalobos-Escobedo J.M."/>
            <person name="Rodriguez-Valeron N."/>
            <person name="Garcia M.O."/>
            <person name="Vasquez D.P."/>
            <person name="Damayanti I."/>
            <person name="Sorensen P.M."/>
            <person name="Baidoo E.E."/>
            <person name="De Carvalho A.C."/>
            <person name="Riley R."/>
            <person name="Lipzen A."/>
            <person name="He G."/>
            <person name="Yan M."/>
            <person name="Haridas S."/>
            <person name="Daum C."/>
            <person name="Yoshinaga Y."/>
            <person name="Ng V."/>
            <person name="Grigoriev I.V."/>
            <person name="Munk R."/>
            <person name="Nuraida L."/>
            <person name="Wijaya C.H."/>
            <person name="Morales P.-C."/>
            <person name="Keasling J.D."/>
        </authorList>
    </citation>
    <scope>NUCLEOTIDE SEQUENCE [LARGE SCALE GENOMIC DNA]</scope>
    <source>
        <strain evidence="1 2">FGSC 2613</strain>
    </source>
</reference>
<protein>
    <submittedName>
        <fullName evidence="1">Uncharacterized protein</fullName>
    </submittedName>
</protein>
<comment type="caution">
    <text evidence="1">The sequence shown here is derived from an EMBL/GenBank/DDBJ whole genome shotgun (WGS) entry which is preliminary data.</text>
</comment>
<dbReference type="Proteomes" id="UP001451303">
    <property type="component" value="Unassembled WGS sequence"/>
</dbReference>
<keyword evidence="2" id="KW-1185">Reference proteome</keyword>
<name>A0ABR3DLX1_NEUIN</name>
<sequence length="251" mass="27926">MTFSSFPSLWRPLNGTRSRPNPAKTDMATRCSGRVSSGLAEACRAEIEEDMIWSRDYATVSLRSEQGGSVSLFWLSDLMLAQPMSSTGLERAKIASSKIKGRMIRVTRVLILLGLPDRSRQAGNLQGKPRLADCRLWMRGFGDDCDSLAGLVVLSHKPTLERLLERERMTAESRERNKEIVCGLVGWKETGWNWASGCPWREKRTARQPSTRAVQANDTMDMPGVATGARGAETSQICRRRQSHTTLLAAL</sequence>
<evidence type="ECO:0000313" key="2">
    <source>
        <dbReference type="Proteomes" id="UP001451303"/>
    </source>
</evidence>
<gene>
    <name evidence="1" type="ORF">QR685DRAFT_569701</name>
</gene>